<comment type="caution">
    <text evidence="3">The sequence shown here is derived from an EMBL/GenBank/DDBJ whole genome shotgun (WGS) entry which is preliminary data.</text>
</comment>
<dbReference type="Pfam" id="PF02452">
    <property type="entry name" value="PemK_toxin"/>
    <property type="match status" value="1"/>
</dbReference>
<protein>
    <submittedName>
        <fullName evidence="3">Type II toxin-antitoxin system PemK/MazF family toxin</fullName>
    </submittedName>
</protein>
<dbReference type="AlphaFoldDB" id="A0A4R9B1A6"/>
<dbReference type="Gene3D" id="2.30.30.110">
    <property type="match status" value="1"/>
</dbReference>
<keyword evidence="2" id="KW-1277">Toxin-antitoxin system</keyword>
<dbReference type="GO" id="GO:0003677">
    <property type="term" value="F:DNA binding"/>
    <property type="evidence" value="ECO:0007669"/>
    <property type="project" value="InterPro"/>
</dbReference>
<evidence type="ECO:0000256" key="2">
    <source>
        <dbReference type="ARBA" id="ARBA00022649"/>
    </source>
</evidence>
<evidence type="ECO:0000313" key="3">
    <source>
        <dbReference type="EMBL" id="TFD73241.1"/>
    </source>
</evidence>
<proteinExistence type="inferred from homology"/>
<dbReference type="InterPro" id="IPR003477">
    <property type="entry name" value="PemK-like"/>
</dbReference>
<dbReference type="Proteomes" id="UP000297983">
    <property type="component" value="Unassembled WGS sequence"/>
</dbReference>
<dbReference type="EMBL" id="SOHL01000004">
    <property type="protein sequence ID" value="TFD73241.1"/>
    <property type="molecule type" value="Genomic_DNA"/>
</dbReference>
<reference evidence="3 4" key="1">
    <citation type="submission" date="2019-03" db="EMBL/GenBank/DDBJ databases">
        <title>Genomics of glacier-inhabiting Cryobacterium strains.</title>
        <authorList>
            <person name="Liu Q."/>
            <person name="Xin Y.-H."/>
        </authorList>
    </citation>
    <scope>NUCLEOTIDE SEQUENCE [LARGE SCALE GENOMIC DNA]</scope>
    <source>
        <strain evidence="3 4">Hz16</strain>
    </source>
</reference>
<gene>
    <name evidence="3" type="ORF">E3T50_03050</name>
</gene>
<accession>A0A4R9B1A6</accession>
<organism evidence="3 4">
    <name type="scientific">Cryobacterium gelidum</name>
    <dbReference type="NCBI Taxonomy" id="1259164"/>
    <lineage>
        <taxon>Bacteria</taxon>
        <taxon>Bacillati</taxon>
        <taxon>Actinomycetota</taxon>
        <taxon>Actinomycetes</taxon>
        <taxon>Micrococcales</taxon>
        <taxon>Microbacteriaceae</taxon>
        <taxon>Cryobacterium</taxon>
    </lineage>
</organism>
<keyword evidence="4" id="KW-1185">Reference proteome</keyword>
<evidence type="ECO:0000313" key="4">
    <source>
        <dbReference type="Proteomes" id="UP000297983"/>
    </source>
</evidence>
<comment type="similarity">
    <text evidence="1">Belongs to the PemK/MazF family.</text>
</comment>
<evidence type="ECO:0000256" key="1">
    <source>
        <dbReference type="ARBA" id="ARBA00007521"/>
    </source>
</evidence>
<name>A0A4R9B1A6_9MICO</name>
<dbReference type="InterPro" id="IPR011067">
    <property type="entry name" value="Plasmid_toxin/cell-grow_inhib"/>
</dbReference>
<sequence length="116" mass="12881">MLPRMARADLRYLTVLPACDFGTGWVELHVDKRYPRVEILQSDDLMLSIVLVAPTSRSARVSSFRPTIAIGSERTLMLVEQTSAVAPEHLGQLVGHVSRKELDGIDDALRIALQLD</sequence>
<dbReference type="SUPFAM" id="SSF50118">
    <property type="entry name" value="Cell growth inhibitor/plasmid maintenance toxic component"/>
    <property type="match status" value="1"/>
</dbReference>